<evidence type="ECO:0000256" key="3">
    <source>
        <dbReference type="ARBA" id="ARBA00023004"/>
    </source>
</evidence>
<evidence type="ECO:0000313" key="6">
    <source>
        <dbReference type="EMBL" id="CAD6555182.1"/>
    </source>
</evidence>
<dbReference type="EMBL" id="CAJHCP010000014">
    <property type="protein sequence ID" value="CAD6555182.1"/>
    <property type="molecule type" value="Genomic_DNA"/>
</dbReference>
<dbReference type="InterPro" id="IPR017896">
    <property type="entry name" value="4Fe4S_Fe-S-bd"/>
</dbReference>
<accession>A0ABN7I719</accession>
<keyword evidence="4" id="KW-0411">Iron-sulfur</keyword>
<evidence type="ECO:0000256" key="4">
    <source>
        <dbReference type="ARBA" id="ARBA00023014"/>
    </source>
</evidence>
<dbReference type="PANTHER" id="PTHR43687">
    <property type="entry name" value="ADENYLYLSULFATE REDUCTASE, BETA SUBUNIT"/>
    <property type="match status" value="1"/>
</dbReference>
<dbReference type="RefSeq" id="WP_201645529.1">
    <property type="nucleotide sequence ID" value="NZ_CAJHCP010000014.1"/>
</dbReference>
<comment type="caution">
    <text evidence="6">The sequence shown here is derived from an EMBL/GenBank/DDBJ whole genome shotgun (WGS) entry which is preliminary data.</text>
</comment>
<keyword evidence="2" id="KW-0479">Metal-binding</keyword>
<organism evidence="6 7">
    <name type="scientific">Paraburkholderia metrosideri</name>
    <dbReference type="NCBI Taxonomy" id="580937"/>
    <lineage>
        <taxon>Bacteria</taxon>
        <taxon>Pseudomonadati</taxon>
        <taxon>Pseudomonadota</taxon>
        <taxon>Betaproteobacteria</taxon>
        <taxon>Burkholderiales</taxon>
        <taxon>Burkholderiaceae</taxon>
        <taxon>Paraburkholderia</taxon>
    </lineage>
</organism>
<evidence type="ECO:0000256" key="2">
    <source>
        <dbReference type="ARBA" id="ARBA00022723"/>
    </source>
</evidence>
<evidence type="ECO:0000313" key="7">
    <source>
        <dbReference type="Proteomes" id="UP000598032"/>
    </source>
</evidence>
<reference evidence="6 7" key="1">
    <citation type="submission" date="2020-10" db="EMBL/GenBank/DDBJ databases">
        <authorList>
            <person name="Peeters C."/>
        </authorList>
    </citation>
    <scope>NUCLEOTIDE SEQUENCE [LARGE SCALE GENOMIC DNA]</scope>
    <source>
        <strain evidence="6 7">LMG 28140</strain>
    </source>
</reference>
<proteinExistence type="predicted"/>
<evidence type="ECO:0000259" key="5">
    <source>
        <dbReference type="PROSITE" id="PS51379"/>
    </source>
</evidence>
<dbReference type="Pfam" id="PF13187">
    <property type="entry name" value="Fer4_9"/>
    <property type="match status" value="1"/>
</dbReference>
<keyword evidence="7" id="KW-1185">Reference proteome</keyword>
<feature type="domain" description="4Fe-4S ferredoxin-type" evidence="5">
    <location>
        <begin position="1"/>
        <end position="30"/>
    </location>
</feature>
<keyword evidence="1" id="KW-0004">4Fe-4S</keyword>
<keyword evidence="3" id="KW-0408">Iron</keyword>
<dbReference type="InterPro" id="IPR050572">
    <property type="entry name" value="Fe-S_Ferredoxin"/>
</dbReference>
<protein>
    <recommendedName>
        <fullName evidence="5">4Fe-4S ferredoxin-type domain-containing protein</fullName>
    </recommendedName>
</protein>
<feature type="domain" description="4Fe-4S ferredoxin-type" evidence="5">
    <location>
        <begin position="31"/>
        <end position="61"/>
    </location>
</feature>
<name>A0ABN7I719_9BURK</name>
<evidence type="ECO:0000256" key="1">
    <source>
        <dbReference type="ARBA" id="ARBA00022485"/>
    </source>
</evidence>
<dbReference type="PANTHER" id="PTHR43687:SF4">
    <property type="entry name" value="BLR5484 PROTEIN"/>
    <property type="match status" value="1"/>
</dbReference>
<dbReference type="PROSITE" id="PS51379">
    <property type="entry name" value="4FE4S_FER_2"/>
    <property type="match status" value="2"/>
</dbReference>
<sequence>MIEIVDAARCTGCNICVRACPTNVFDIVPDSAPRIARQHDCQTCFMCELYCPEDALFVAPNVEPAQAGALDDAAFGQYRQTVGWGRARQPTASLDASYELLARAH</sequence>
<dbReference type="SUPFAM" id="SSF54862">
    <property type="entry name" value="4Fe-4S ferredoxins"/>
    <property type="match status" value="1"/>
</dbReference>
<dbReference type="PROSITE" id="PS00198">
    <property type="entry name" value="4FE4S_FER_1"/>
    <property type="match status" value="2"/>
</dbReference>
<gene>
    <name evidence="6" type="ORF">LMG28140_05626</name>
</gene>
<dbReference type="InterPro" id="IPR017900">
    <property type="entry name" value="4Fe4S_Fe_S_CS"/>
</dbReference>
<dbReference type="Proteomes" id="UP000598032">
    <property type="component" value="Unassembled WGS sequence"/>
</dbReference>
<dbReference type="Gene3D" id="3.30.70.20">
    <property type="match status" value="1"/>
</dbReference>